<keyword evidence="2" id="KW-0597">Phosphoprotein</keyword>
<comment type="caution">
    <text evidence="5">The sequence shown here is derived from an EMBL/GenBank/DDBJ whole genome shotgun (WGS) entry which is preliminary data.</text>
</comment>
<dbReference type="AlphaFoldDB" id="A0A9W8E683"/>
<name>A0A9W8E683_9FUNG</name>
<dbReference type="EMBL" id="JANBQB010001038">
    <property type="protein sequence ID" value="KAJ1972508.1"/>
    <property type="molecule type" value="Genomic_DNA"/>
</dbReference>
<dbReference type="SUPFAM" id="SSF56801">
    <property type="entry name" value="Acetyl-CoA synthetase-like"/>
    <property type="match status" value="1"/>
</dbReference>
<dbReference type="GO" id="GO:0003824">
    <property type="term" value="F:catalytic activity"/>
    <property type="evidence" value="ECO:0007669"/>
    <property type="project" value="InterPro"/>
</dbReference>
<accession>A0A9W8E683</accession>
<keyword evidence="6" id="KW-1185">Reference proteome</keyword>
<dbReference type="GO" id="GO:0031177">
    <property type="term" value="F:phosphopantetheine binding"/>
    <property type="evidence" value="ECO:0007669"/>
    <property type="project" value="TreeGrafter"/>
</dbReference>
<evidence type="ECO:0000256" key="1">
    <source>
        <dbReference type="ARBA" id="ARBA00022450"/>
    </source>
</evidence>
<dbReference type="InterPro" id="IPR042099">
    <property type="entry name" value="ANL_N_sf"/>
</dbReference>
<dbReference type="Gene3D" id="3.40.50.12780">
    <property type="entry name" value="N-terminal domain of ligase-like"/>
    <property type="match status" value="1"/>
</dbReference>
<dbReference type="Gene3D" id="3.30.559.30">
    <property type="entry name" value="Nonribosomal peptide synthetase, condensation domain"/>
    <property type="match status" value="1"/>
</dbReference>
<dbReference type="OrthoDB" id="3791627at2759"/>
<dbReference type="Pfam" id="PF00668">
    <property type="entry name" value="Condensation"/>
    <property type="match status" value="1"/>
</dbReference>
<gene>
    <name evidence="5" type="ORF">H4R34_005387</name>
</gene>
<evidence type="ECO:0008006" key="7">
    <source>
        <dbReference type="Google" id="ProtNLM"/>
    </source>
</evidence>
<dbReference type="InterPro" id="IPR001242">
    <property type="entry name" value="Condensation_dom"/>
</dbReference>
<evidence type="ECO:0000313" key="5">
    <source>
        <dbReference type="EMBL" id="KAJ1972508.1"/>
    </source>
</evidence>
<proteinExistence type="predicted"/>
<dbReference type="PANTHER" id="PTHR45527">
    <property type="entry name" value="NONRIBOSOMAL PEPTIDE SYNTHETASE"/>
    <property type="match status" value="1"/>
</dbReference>
<dbReference type="PROSITE" id="PS00455">
    <property type="entry name" value="AMP_BINDING"/>
    <property type="match status" value="1"/>
</dbReference>
<sequence>MQCTKRGWVVAVPDIFSATSIAELAQVIESRLPTLPVDTMAESSLTPFTATEQWYMQTYHQCPLGLWASVVTCLSSDVTLEALKHWLVDLARTRESLNRQLDVAQGAWHLRPLVTLDTLESMATVQLCNDYATLDQVLAHVEQERSSLQSQDSPLLRVSLLALDKGLKVLAITAHRLLVGPQEWPSILRSLGQAVNSSALPMPTPPCPTSFHQPLVQRALSAPSVQPLLAFASSHTHPQYLDAVVLGCFAYVCKNHLPDTALEVLHMQGQQDQRCINHQPTTKSCVAVPAKDTLSLAHTIDLAKQVLYGQPSCNAPSDDTSIAEPHSDTSVLYHAVTSASTHLAKCSLAPLLTSPFHSTLGYAQGYACEAMATVSEGGLALTVSSSLAQTTDSTPHALLDAWAQALVQYQSTILGTLDALSPYDYPLLPLDNAQFRALVHEVKAALNLTCCNVVDLLPTSSLQDGFIVNTLKDPSAYMVQMAFHIDGHLDVDRYRRCWHEVGQRHSILRTKFVTTDLVPGHAAIQVVLPSMDVAWSYETDHQLLNDDMEHQYLAQDRQCGFVFDGSPLLRLALFKINDTDHLLFFSHHHALLDGWSLNIVLDEVMALYHNQTLAPVVQYSSYLGHLTRQPAEATQRFWQELLHEVTPTPDLQLPSTRPPSQPTPAKPNAICDQTLHCSLSDIHAFCQSLGITTNNLLRGLWALLLHRYLGDAKETTFGTLVSGRNVPVPGIDDMVGLCINTIPFRAKFSSEQTLHDWLRDIHRVSGEIMTHEHANLVHVQQWANVPTGTPLFQSLLVYDKYRQSQLAADEQDICMRPAGGHNVTEYPLTASFYDHENELHVALVYKTNSYDDAYISLLCAYLDACLSRIIASTPGTVLEHIQQLPESEHRMIMDWTRGIVKTPDPDCALLSDLFTNSLSRCPHAIALESGTEQWTYAQVHQQAVAIAQWLVSRNVLPGDCVALVFTRSPYFVFAVLAVLLVGGVYVPIDATVATERICGILTDLATPVVLLERYDEVLVEHLTPVTSGIGYCDAMASCATGHPTDIPRIRRDPQDLAYIIFTSGTTGKPKGVQVRHESAVNTLTHMAQTMELDPNCRFLQLLNIAFDGSLVELFTTFYAGGTVVLSQDNLVDDLLR</sequence>
<dbReference type="InterPro" id="IPR023213">
    <property type="entry name" value="CAT-like_dom_sf"/>
</dbReference>
<dbReference type="Gene3D" id="3.30.559.10">
    <property type="entry name" value="Chloramphenicol acetyltransferase-like domain"/>
    <property type="match status" value="2"/>
</dbReference>
<feature type="domain" description="AMP-dependent synthetase/ligase" evidence="3">
    <location>
        <begin position="916"/>
        <end position="1128"/>
    </location>
</feature>
<dbReference type="InterPro" id="IPR000873">
    <property type="entry name" value="AMP-dep_synth/lig_dom"/>
</dbReference>
<dbReference type="SUPFAM" id="SSF52777">
    <property type="entry name" value="CoA-dependent acyltransferases"/>
    <property type="match status" value="3"/>
</dbReference>
<dbReference type="GO" id="GO:0005737">
    <property type="term" value="C:cytoplasm"/>
    <property type="evidence" value="ECO:0007669"/>
    <property type="project" value="TreeGrafter"/>
</dbReference>
<keyword evidence="1" id="KW-0596">Phosphopantetheine</keyword>
<organism evidence="5 6">
    <name type="scientific">Dimargaris verticillata</name>
    <dbReference type="NCBI Taxonomy" id="2761393"/>
    <lineage>
        <taxon>Eukaryota</taxon>
        <taxon>Fungi</taxon>
        <taxon>Fungi incertae sedis</taxon>
        <taxon>Zoopagomycota</taxon>
        <taxon>Kickxellomycotina</taxon>
        <taxon>Dimargaritomycetes</taxon>
        <taxon>Dimargaritales</taxon>
        <taxon>Dimargaritaceae</taxon>
        <taxon>Dimargaris</taxon>
    </lineage>
</organism>
<dbReference type="InterPro" id="IPR020845">
    <property type="entry name" value="AMP-binding_CS"/>
</dbReference>
<dbReference type="Pfam" id="PF00501">
    <property type="entry name" value="AMP-binding"/>
    <property type="match status" value="1"/>
</dbReference>
<feature type="domain" description="Condensation" evidence="4">
    <location>
        <begin position="457"/>
        <end position="892"/>
    </location>
</feature>
<dbReference type="Proteomes" id="UP001151582">
    <property type="component" value="Unassembled WGS sequence"/>
</dbReference>
<evidence type="ECO:0000259" key="4">
    <source>
        <dbReference type="Pfam" id="PF00668"/>
    </source>
</evidence>
<protein>
    <recommendedName>
        <fullName evidence="7">Carrier domain-containing protein</fullName>
    </recommendedName>
</protein>
<dbReference type="PANTHER" id="PTHR45527:SF1">
    <property type="entry name" value="FATTY ACID SYNTHASE"/>
    <property type="match status" value="1"/>
</dbReference>
<evidence type="ECO:0000256" key="2">
    <source>
        <dbReference type="ARBA" id="ARBA00022553"/>
    </source>
</evidence>
<feature type="non-terminal residue" evidence="5">
    <location>
        <position position="1136"/>
    </location>
</feature>
<evidence type="ECO:0000313" key="6">
    <source>
        <dbReference type="Proteomes" id="UP001151582"/>
    </source>
</evidence>
<dbReference type="GO" id="GO:0044550">
    <property type="term" value="P:secondary metabolite biosynthetic process"/>
    <property type="evidence" value="ECO:0007669"/>
    <property type="project" value="TreeGrafter"/>
</dbReference>
<evidence type="ECO:0000259" key="3">
    <source>
        <dbReference type="Pfam" id="PF00501"/>
    </source>
</evidence>
<dbReference type="GO" id="GO:0043041">
    <property type="term" value="P:amino acid activation for nonribosomal peptide biosynthetic process"/>
    <property type="evidence" value="ECO:0007669"/>
    <property type="project" value="TreeGrafter"/>
</dbReference>
<reference evidence="5" key="1">
    <citation type="submission" date="2022-07" db="EMBL/GenBank/DDBJ databases">
        <title>Phylogenomic reconstructions and comparative analyses of Kickxellomycotina fungi.</title>
        <authorList>
            <person name="Reynolds N.K."/>
            <person name="Stajich J.E."/>
            <person name="Barry K."/>
            <person name="Grigoriev I.V."/>
            <person name="Crous P."/>
            <person name="Smith M.E."/>
        </authorList>
    </citation>
    <scope>NUCLEOTIDE SEQUENCE</scope>
    <source>
        <strain evidence="5">RSA 567</strain>
    </source>
</reference>